<protein>
    <submittedName>
        <fullName evidence="2">RES family NAD+ phosphorylase</fullName>
    </submittedName>
</protein>
<evidence type="ECO:0000259" key="1">
    <source>
        <dbReference type="Pfam" id="PF08808"/>
    </source>
</evidence>
<dbReference type="Proteomes" id="UP000785613">
    <property type="component" value="Unassembled WGS sequence"/>
</dbReference>
<sequence>MTAAPLSSPSASFFKQRLHLKRVQPSMLVRVSGHTSGEPYFGRSGANRFDDPDSGSPTAFGTCYFGEGLLVAVAETLLHDVRPKNGRYYIVADRIESRFVLSFAGAPLMLADFTGAALKRLGLHAGFSGTASYKKTQRWSKAIHDHPAHVDGFVYMARHLNTGRAFVLFDRAKPKIHLDGALALPLHPEVRRVAIELGIKSA</sequence>
<proteinExistence type="predicted"/>
<evidence type="ECO:0000313" key="2">
    <source>
        <dbReference type="EMBL" id="NHZ35993.1"/>
    </source>
</evidence>
<comment type="caution">
    <text evidence="2">The sequence shown here is derived from an EMBL/GenBank/DDBJ whole genome shotgun (WGS) entry which is preliminary data.</text>
</comment>
<evidence type="ECO:0000313" key="3">
    <source>
        <dbReference type="Proteomes" id="UP000785613"/>
    </source>
</evidence>
<dbReference type="EMBL" id="VUYU01000015">
    <property type="protein sequence ID" value="NHZ35993.1"/>
    <property type="molecule type" value="Genomic_DNA"/>
</dbReference>
<accession>A0ABX0LMY1</accession>
<feature type="domain" description="RES" evidence="1">
    <location>
        <begin position="39"/>
        <end position="178"/>
    </location>
</feature>
<name>A0ABX0LMY1_9BURK</name>
<organism evidence="2 3">
    <name type="scientific">Massilia rubra</name>
    <dbReference type="NCBI Taxonomy" id="2607910"/>
    <lineage>
        <taxon>Bacteria</taxon>
        <taxon>Pseudomonadati</taxon>
        <taxon>Pseudomonadota</taxon>
        <taxon>Betaproteobacteria</taxon>
        <taxon>Burkholderiales</taxon>
        <taxon>Oxalobacteraceae</taxon>
        <taxon>Telluria group</taxon>
        <taxon>Massilia</taxon>
    </lineage>
</organism>
<dbReference type="Pfam" id="PF08808">
    <property type="entry name" value="RES"/>
    <property type="match status" value="1"/>
</dbReference>
<gene>
    <name evidence="2" type="ORF">F0185_20710</name>
</gene>
<dbReference type="InterPro" id="IPR014914">
    <property type="entry name" value="RES_dom"/>
</dbReference>
<reference evidence="2 3" key="1">
    <citation type="submission" date="2019-09" db="EMBL/GenBank/DDBJ databases">
        <title>Taxonomy of Antarctic Massilia spp.: description of Massilia rubra sp. nov., Massilia aquatica sp. nov., Massilia mucilaginosa sp. nov., Massilia frigida sp. nov. isolated from streams, lakes and regoliths.</title>
        <authorList>
            <person name="Holochova P."/>
            <person name="Sedlacek I."/>
            <person name="Kralova S."/>
            <person name="Maslanova I."/>
            <person name="Busse H.-J."/>
            <person name="Stankova E."/>
            <person name="Vrbovska V."/>
            <person name="Kovarovic V."/>
            <person name="Bartak M."/>
            <person name="Svec P."/>
            <person name="Pantucek R."/>
        </authorList>
    </citation>
    <scope>NUCLEOTIDE SEQUENCE [LARGE SCALE GENOMIC DNA]</scope>
    <source>
        <strain evidence="2 3">CCM 8692</strain>
    </source>
</reference>
<keyword evidence="3" id="KW-1185">Reference proteome</keyword>